<accession>A0A8S5V1U7</accession>
<proteinExistence type="predicted"/>
<dbReference type="EMBL" id="BK016182">
    <property type="protein sequence ID" value="DAG00595.1"/>
    <property type="molecule type" value="Genomic_DNA"/>
</dbReference>
<reference evidence="1" key="1">
    <citation type="journal article" date="2021" name="Proc. Natl. Acad. Sci. U.S.A.">
        <title>A Catalog of Tens of Thousands of Viruses from Human Metagenomes Reveals Hidden Associations with Chronic Diseases.</title>
        <authorList>
            <person name="Tisza M.J."/>
            <person name="Buck C.B."/>
        </authorList>
    </citation>
    <scope>NUCLEOTIDE SEQUENCE</scope>
    <source>
        <strain evidence="1">CtJ2i1</strain>
    </source>
</reference>
<organism evidence="1">
    <name type="scientific">Myoviridae sp. ctJ2i1</name>
    <dbReference type="NCBI Taxonomy" id="2825079"/>
    <lineage>
        <taxon>Viruses</taxon>
        <taxon>Duplodnaviria</taxon>
        <taxon>Heunggongvirae</taxon>
        <taxon>Uroviricota</taxon>
        <taxon>Caudoviricetes</taxon>
    </lineage>
</organism>
<evidence type="ECO:0000313" key="1">
    <source>
        <dbReference type="EMBL" id="DAG00595.1"/>
    </source>
</evidence>
<name>A0A8S5V1U7_9CAUD</name>
<sequence length="135" mass="15883">MSKYVRQQIETLSDVDQNVFMQMMQDDRFEKGFTVDFDDKRLADNYYGVTVPKDQRDVDCTVRIDGKTQVGLVFKEDGKLEIRGDFWGTNMSLKTLSEQLGMLYQAYNFAYQLDAMNFMGQIEQTQDYIELTYTR</sequence>
<protein>
    <recommendedName>
        <fullName evidence="2">DUF1257 domain-containing protein</fullName>
    </recommendedName>
</protein>
<evidence type="ECO:0008006" key="2">
    <source>
        <dbReference type="Google" id="ProtNLM"/>
    </source>
</evidence>